<evidence type="ECO:0000256" key="5">
    <source>
        <dbReference type="ARBA" id="ARBA00022989"/>
    </source>
</evidence>
<feature type="transmembrane region" description="Helical" evidence="7">
    <location>
        <begin position="294"/>
        <end position="325"/>
    </location>
</feature>
<evidence type="ECO:0000256" key="6">
    <source>
        <dbReference type="ARBA" id="ARBA00023136"/>
    </source>
</evidence>
<protein>
    <submittedName>
        <fullName evidence="9">ABC transporter permease</fullName>
    </submittedName>
</protein>
<dbReference type="InterPro" id="IPR051447">
    <property type="entry name" value="Lipoprotein-release_system"/>
</dbReference>
<evidence type="ECO:0000256" key="3">
    <source>
        <dbReference type="ARBA" id="ARBA00022475"/>
    </source>
</evidence>
<name>A0A323UUK7_9RHOO</name>
<comment type="subcellular location">
    <subcellularLocation>
        <location evidence="1">Cell membrane</location>
        <topology evidence="1">Multi-pass membrane protein</topology>
    </subcellularLocation>
</comment>
<proteinExistence type="inferred from homology"/>
<dbReference type="PANTHER" id="PTHR30489">
    <property type="entry name" value="LIPOPROTEIN-RELEASING SYSTEM TRANSMEMBRANE PROTEIN LOLE"/>
    <property type="match status" value="1"/>
</dbReference>
<keyword evidence="10" id="KW-1185">Reference proteome</keyword>
<feature type="transmembrane region" description="Helical" evidence="7">
    <location>
        <begin position="426"/>
        <end position="448"/>
    </location>
</feature>
<evidence type="ECO:0000313" key="10">
    <source>
        <dbReference type="Proteomes" id="UP000248259"/>
    </source>
</evidence>
<dbReference type="GO" id="GO:0044874">
    <property type="term" value="P:lipoprotein localization to outer membrane"/>
    <property type="evidence" value="ECO:0007669"/>
    <property type="project" value="TreeGrafter"/>
</dbReference>
<keyword evidence="4 7" id="KW-0812">Transmembrane</keyword>
<sequence length="838" mass="88607">MNRKLAGLFIASLFHRPFASLLSLLAIALGVALGLAVQLIHGAALDEFGRSARELAGEADLQVVGSREGFDESLYWVLAQRKEVSEASPVIEVEARLPGRDRSLRIYGVDVFRVVHVQAALVPQIDEGGDRLATLDRDTVFLTAAARAMMDGREAFEVQSGVNVHTLRIAGAVPGAMAGQAYGVMDIAAVQQTFDHLGRLSRIDLRLAPGVRREEARVTLLDLMPPGVEIRTPEASSGEIMALSRAYRVNLTMLAAIALLTGGFLIFSTQWLSVVRRRREFAVLRALGMARADLLRGVLIEGGLTGLVGGLLGLVLGHGVTVLAFELIGGDLGAGYFTDIRPELVISPAVNAAYLALGILAGVAGAWLPARDAARAQPAVALKAGSAEGVVQQIGRGRSPAVLGCLMLAALVCQLPPIAWTPVGGYLAIALVLCAAVLVLPGCTRFAVRLLDFGRGVLWRLARGRLSAIPGQAVVAGAGVVTSVALAVSMAVMVSSFRVSVDDWLSKVLPADLYLRASASSSTGYLDASALAWISGLPGVSSLTPLRAQTLRLIDGRPPVTLIARDVEGGVALPLVSVAAPEKGGAADGEALPSVWISETLVDLLGLAPGMRLDLPLGGSRVGFRVAGVWRDYARQNGAVIIERSIYLELTRDDRVNDVAIELTDPGLADEISVALRSRFGADRIEIARRDEIRALSLAIFDRTFLITYLMEAVAILIGLFGVAATFAALATARRGEFALLRHLGVRRREIARLIAFEGGLTAFAGVMVGMLAGGAVAWILIEVVNRQSFHWSMDVHVPTLGLALFGLSMVLLAACVAPLAAANAMRQSAVQAVKEDW</sequence>
<dbReference type="RefSeq" id="WP_110525555.1">
    <property type="nucleotide sequence ID" value="NZ_QKOE01000009.1"/>
</dbReference>
<dbReference type="EMBL" id="QKOE01000009">
    <property type="protein sequence ID" value="PZA16097.1"/>
    <property type="molecule type" value="Genomic_DNA"/>
</dbReference>
<dbReference type="OrthoDB" id="5291724at2"/>
<evidence type="ECO:0000256" key="2">
    <source>
        <dbReference type="ARBA" id="ARBA00005236"/>
    </source>
</evidence>
<evidence type="ECO:0000259" key="8">
    <source>
        <dbReference type="Pfam" id="PF02687"/>
    </source>
</evidence>
<keyword evidence="5 7" id="KW-1133">Transmembrane helix</keyword>
<evidence type="ECO:0000256" key="4">
    <source>
        <dbReference type="ARBA" id="ARBA00022692"/>
    </source>
</evidence>
<feature type="domain" description="ABC3 transporter permease C-terminal" evidence="8">
    <location>
        <begin position="713"/>
        <end position="829"/>
    </location>
</feature>
<feature type="transmembrane region" description="Helical" evidence="7">
    <location>
        <begin position="469"/>
        <end position="493"/>
    </location>
</feature>
<evidence type="ECO:0000256" key="7">
    <source>
        <dbReference type="SAM" id="Phobius"/>
    </source>
</evidence>
<reference evidence="9 10" key="1">
    <citation type="submission" date="2018-06" db="EMBL/GenBank/DDBJ databases">
        <title>Azoarcus communis strain SWub3 genome.</title>
        <authorList>
            <person name="Zorraquino Salvo V."/>
            <person name="Toubiana D."/>
            <person name="Blumwald E."/>
        </authorList>
    </citation>
    <scope>NUCLEOTIDE SEQUENCE [LARGE SCALE GENOMIC DNA]</scope>
    <source>
        <strain evidence="9 10">SWub3</strain>
    </source>
</reference>
<dbReference type="Pfam" id="PF02687">
    <property type="entry name" value="FtsX"/>
    <property type="match status" value="2"/>
</dbReference>
<dbReference type="GO" id="GO:0098797">
    <property type="term" value="C:plasma membrane protein complex"/>
    <property type="evidence" value="ECO:0007669"/>
    <property type="project" value="TreeGrafter"/>
</dbReference>
<feature type="transmembrane region" description="Helical" evidence="7">
    <location>
        <begin position="706"/>
        <end position="733"/>
    </location>
</feature>
<feature type="transmembrane region" description="Helical" evidence="7">
    <location>
        <begin position="345"/>
        <end position="368"/>
    </location>
</feature>
<evidence type="ECO:0000256" key="1">
    <source>
        <dbReference type="ARBA" id="ARBA00004651"/>
    </source>
</evidence>
<organism evidence="9 10">
    <name type="scientific">Parazoarcus communis SWub3 = DSM 12120</name>
    <dbReference type="NCBI Taxonomy" id="1121029"/>
    <lineage>
        <taxon>Bacteria</taxon>
        <taxon>Pseudomonadati</taxon>
        <taxon>Pseudomonadota</taxon>
        <taxon>Betaproteobacteria</taxon>
        <taxon>Rhodocyclales</taxon>
        <taxon>Zoogloeaceae</taxon>
        <taxon>Parazoarcus</taxon>
    </lineage>
</organism>
<accession>A0A323UUK7</accession>
<dbReference type="Proteomes" id="UP000248259">
    <property type="component" value="Unassembled WGS sequence"/>
</dbReference>
<dbReference type="AlphaFoldDB" id="A0A323UUK7"/>
<comment type="similarity">
    <text evidence="2">Belongs to the ABC-4 integral membrane protein family. LolC/E subfamily.</text>
</comment>
<comment type="caution">
    <text evidence="9">The sequence shown here is derived from an EMBL/GenBank/DDBJ whole genome shotgun (WGS) entry which is preliminary data.</text>
</comment>
<feature type="transmembrane region" description="Helical" evidence="7">
    <location>
        <begin position="251"/>
        <end position="273"/>
    </location>
</feature>
<feature type="transmembrane region" description="Helical" evidence="7">
    <location>
        <begin position="802"/>
        <end position="822"/>
    </location>
</feature>
<keyword evidence="6 7" id="KW-0472">Membrane</keyword>
<keyword evidence="3" id="KW-1003">Cell membrane</keyword>
<gene>
    <name evidence="9" type="ORF">DNK49_13885</name>
</gene>
<dbReference type="InterPro" id="IPR003838">
    <property type="entry name" value="ABC3_permease_C"/>
</dbReference>
<feature type="transmembrane region" description="Helical" evidence="7">
    <location>
        <begin position="754"/>
        <end position="782"/>
    </location>
</feature>
<feature type="domain" description="ABC3 transporter permease C-terminal" evidence="8">
    <location>
        <begin position="253"/>
        <end position="378"/>
    </location>
</feature>
<evidence type="ECO:0000313" key="9">
    <source>
        <dbReference type="EMBL" id="PZA16097.1"/>
    </source>
</evidence>
<feature type="transmembrane region" description="Helical" evidence="7">
    <location>
        <begin position="401"/>
        <end position="420"/>
    </location>
</feature>
<dbReference type="PANTHER" id="PTHR30489:SF0">
    <property type="entry name" value="LIPOPROTEIN-RELEASING SYSTEM TRANSMEMBRANE PROTEIN LOLE"/>
    <property type="match status" value="1"/>
</dbReference>